<dbReference type="PROSITE" id="PS00633">
    <property type="entry name" value="BROMODOMAIN_1"/>
    <property type="match status" value="1"/>
</dbReference>
<dbReference type="Pfam" id="PF00439">
    <property type="entry name" value="Bromodomain"/>
    <property type="match status" value="1"/>
</dbReference>
<feature type="domain" description="Bromo" evidence="13">
    <location>
        <begin position="646"/>
        <end position="716"/>
    </location>
</feature>
<keyword evidence="2" id="KW-0597">Phosphoprotein</keyword>
<dbReference type="SMART" id="SM00355">
    <property type="entry name" value="ZnF_C2H2"/>
    <property type="match status" value="1"/>
</dbReference>
<dbReference type="EMBL" id="JASPKY010000051">
    <property type="protein sequence ID" value="KAK9745178.1"/>
    <property type="molecule type" value="Genomic_DNA"/>
</dbReference>
<dbReference type="CDD" id="cd05839">
    <property type="entry name" value="PWWP_BRPF"/>
    <property type="match status" value="1"/>
</dbReference>
<dbReference type="SMART" id="SM00293">
    <property type="entry name" value="PWWP"/>
    <property type="match status" value="1"/>
</dbReference>
<evidence type="ECO:0000259" key="15">
    <source>
        <dbReference type="PROSITE" id="PS50157"/>
    </source>
</evidence>
<dbReference type="FunFam" id="3.30.40.10:FF:000007">
    <property type="entry name" value="Bromodomain containing 1, isoform CRA_b"/>
    <property type="match status" value="1"/>
</dbReference>
<evidence type="ECO:0000256" key="12">
    <source>
        <dbReference type="SAM" id="MobiDB-lite"/>
    </source>
</evidence>
<dbReference type="InterPro" id="IPR050701">
    <property type="entry name" value="Histone_Mod_Regulator"/>
</dbReference>
<keyword evidence="5 11" id="KW-0863">Zinc-finger</keyword>
<evidence type="ECO:0000256" key="4">
    <source>
        <dbReference type="ARBA" id="ARBA00022737"/>
    </source>
</evidence>
<dbReference type="PANTHER" id="PTHR13793:SF107">
    <property type="entry name" value="BROMODOMAIN-CONTAINING PROTEIN HOMOLOG"/>
    <property type="match status" value="1"/>
</dbReference>
<dbReference type="SUPFAM" id="SSF57903">
    <property type="entry name" value="FYVE/PHD zinc finger"/>
    <property type="match status" value="1"/>
</dbReference>
<dbReference type="PROSITE" id="PS00028">
    <property type="entry name" value="ZINC_FINGER_C2H2_1"/>
    <property type="match status" value="1"/>
</dbReference>
<dbReference type="SMART" id="SM00249">
    <property type="entry name" value="PHD"/>
    <property type="match status" value="2"/>
</dbReference>
<dbReference type="InterPro" id="IPR018359">
    <property type="entry name" value="Bromodomain_CS"/>
</dbReference>
<dbReference type="SUPFAM" id="SSF47370">
    <property type="entry name" value="Bromodomain"/>
    <property type="match status" value="1"/>
</dbReference>
<evidence type="ECO:0000256" key="5">
    <source>
        <dbReference type="ARBA" id="ARBA00022771"/>
    </source>
</evidence>
<evidence type="ECO:0000313" key="19">
    <source>
        <dbReference type="Proteomes" id="UP001458880"/>
    </source>
</evidence>
<evidence type="ECO:0000256" key="6">
    <source>
        <dbReference type="ARBA" id="ARBA00022833"/>
    </source>
</evidence>
<sequence length="1100" mass="123771">MGLDFDILEHCKKVRADHGPPYTCPVEKCGKTYKSVCGLQYHLKSLHDNSAPQTPQPATPKNKKGRGNRGTPISKSNAPPPPSLPEPLTYDEAQKMVQFEVHGVAVRVNINDTLDVVPAENFTEPMDVDSKPEKNEDTLDVVPAENFTEPMDVDSKPEKNEVIASLPEASFKELENYNISQKSSYIRFIEKSAEELDGEVEYDVDEEDTAWLAIMNEKREAQGLSPVSVDSLELLMDRLEKESYFQAAVNGHAGAVVDDDAVCCICMDGECQNTNVILFCDMCNDDAVCCICMDGECQNTNVILFCDMCNLAVHQDCYGVPYIPEGQWLCRRCLQSPSRAVDCVLCPNQGGAFKQTDRGHWAHVVCALWIPEVRFANTVFLEPIDSIETIPQARWKLTCYVCKQKGVGACIQCHKTNCYSAFHVTCAQQAGLYMKMDTVKDTGDSQPVLVQKIAYCDVHAPPDFNSSSDKKEDPKQKMKQARKMLAKKRNWVFSYNTEEIKKRGTVPVILIPTIPPERIQEIGSLVTIQKKSQFIQRLIAYWTLKRQFRNGVPLLRRLQSAQDITNCYPGISRDSGTCNVDTMELIRQLKYWQCLRQDLERARLLCELVRKREKLKVELTKAKERCLNVELKPLQASLKKVLDLIAAKDTNEIFSEPVDLEEVPDYTTVVTDPMDLSTMAKKLENGDYVDLTMMEKDFDLMISNCLAYNNKDTVFYRAGIKMRDQCAVIFKQARQELESVGLLNEVKEGKKANTSQVEEVSAADIDKEFETLQGKTGVETITKLEELLAKSHTLKHGSSRMKRVKMVKSELMRARRSLNTAETSQSDLETEVTDVKVSPQTTGTSPTGINRRTAVLFTRKAQAALRKPNEDKEEKESPILDVSPQKSKKKGRPKRSAESSAAAVLPDAKANVSTIPDSFRVYRTERQHSDDENSDSGTSLSTCYSHDLSEIESDDDSDSCSVDTSGFDTLDNGEKLELKPLQLVWAKCRGYPWYPALIIDPSMPKGYLHNGVPIPSPPPDVLALSSNYTEQVYLVLFFDAKRTWQWLPPEKLELLGINTERDESKVNEPRKPADRKAVKKAYENALQHLSQIGEVQENES</sequence>
<dbReference type="PROSITE" id="PS50014">
    <property type="entry name" value="BROMODOMAIN_2"/>
    <property type="match status" value="1"/>
</dbReference>
<feature type="region of interest" description="Disordered" evidence="12">
    <location>
        <begin position="816"/>
        <end position="909"/>
    </location>
</feature>
<dbReference type="InterPro" id="IPR000313">
    <property type="entry name" value="PWWP_dom"/>
</dbReference>
<dbReference type="FunFam" id="3.30.40.10:FF:000008">
    <property type="entry name" value="Bromodomain containing 1, isoform CRA_a"/>
    <property type="match status" value="1"/>
</dbReference>
<dbReference type="AlphaFoldDB" id="A0AAW1MCE9"/>
<evidence type="ECO:0000256" key="10">
    <source>
        <dbReference type="PROSITE-ProRule" id="PRU00035"/>
    </source>
</evidence>
<feature type="compositionally biased region" description="Polar residues" evidence="12">
    <location>
        <begin position="817"/>
        <end position="827"/>
    </location>
</feature>
<feature type="domain" description="PHD-type" evidence="14">
    <location>
        <begin position="286"/>
        <end position="336"/>
    </location>
</feature>
<dbReference type="SUPFAM" id="SSF63748">
    <property type="entry name" value="Tudor/PWWP/MBT"/>
    <property type="match status" value="1"/>
</dbReference>
<dbReference type="PANTHER" id="PTHR13793">
    <property type="entry name" value="PHD FINGER PROTEINS"/>
    <property type="match status" value="1"/>
</dbReference>
<feature type="compositionally biased region" description="Basic and acidic residues" evidence="12">
    <location>
        <begin position="867"/>
        <end position="878"/>
    </location>
</feature>
<proteinExistence type="predicted"/>
<dbReference type="Gene3D" id="1.20.920.10">
    <property type="entry name" value="Bromodomain-like"/>
    <property type="match status" value="1"/>
</dbReference>
<dbReference type="PROSITE" id="PS50812">
    <property type="entry name" value="PWWP"/>
    <property type="match status" value="1"/>
</dbReference>
<keyword evidence="6" id="KW-0862">Zinc</keyword>
<feature type="region of interest" description="Disordered" evidence="12">
    <location>
        <begin position="47"/>
        <end position="88"/>
    </location>
</feature>
<name>A0AAW1MCE9_POPJA</name>
<keyword evidence="8 10" id="KW-0103">Bromodomain</keyword>
<feature type="domain" description="PHD-type" evidence="17">
    <location>
        <begin position="340"/>
        <end position="460"/>
    </location>
</feature>
<dbReference type="InterPro" id="IPR001487">
    <property type="entry name" value="Bromodomain"/>
</dbReference>
<evidence type="ECO:0000259" key="14">
    <source>
        <dbReference type="PROSITE" id="PS50016"/>
    </source>
</evidence>
<reference evidence="18 19" key="1">
    <citation type="journal article" date="2024" name="BMC Genomics">
        <title>De novo assembly and annotation of Popillia japonica's genome with initial clues to its potential as an invasive pest.</title>
        <authorList>
            <person name="Cucini C."/>
            <person name="Boschi S."/>
            <person name="Funari R."/>
            <person name="Cardaioli E."/>
            <person name="Iannotti N."/>
            <person name="Marturano G."/>
            <person name="Paoli F."/>
            <person name="Bruttini M."/>
            <person name="Carapelli A."/>
            <person name="Frati F."/>
            <person name="Nardi F."/>
        </authorList>
    </citation>
    <scope>NUCLEOTIDE SEQUENCE [LARGE SCALE GENOMIC DNA]</scope>
    <source>
        <strain evidence="18">DMR45628</strain>
    </source>
</reference>
<dbReference type="InterPro" id="IPR011011">
    <property type="entry name" value="Znf_FYVE_PHD"/>
</dbReference>
<dbReference type="Gene3D" id="2.30.30.140">
    <property type="match status" value="1"/>
</dbReference>
<dbReference type="InterPro" id="IPR019542">
    <property type="entry name" value="Enhancer_polycomb-like_N"/>
</dbReference>
<feature type="domain" description="PWWP" evidence="16">
    <location>
        <begin position="980"/>
        <end position="1058"/>
    </location>
</feature>
<protein>
    <submittedName>
        <fullName evidence="18">Bromodomain</fullName>
    </submittedName>
</protein>
<dbReference type="InterPro" id="IPR019787">
    <property type="entry name" value="Znf_PHD-finger"/>
</dbReference>
<dbReference type="InterPro" id="IPR001965">
    <property type="entry name" value="Znf_PHD"/>
</dbReference>
<evidence type="ECO:0000256" key="3">
    <source>
        <dbReference type="ARBA" id="ARBA00022723"/>
    </source>
</evidence>
<dbReference type="CDD" id="cd15670">
    <property type="entry name" value="ePHD_BRPF"/>
    <property type="match status" value="1"/>
</dbReference>
<dbReference type="InterPro" id="IPR013087">
    <property type="entry name" value="Znf_C2H2_type"/>
</dbReference>
<evidence type="ECO:0000256" key="8">
    <source>
        <dbReference type="ARBA" id="ARBA00023117"/>
    </source>
</evidence>
<comment type="subcellular location">
    <subcellularLocation>
        <location evidence="1">Nucleus</location>
    </subcellularLocation>
</comment>
<evidence type="ECO:0000256" key="9">
    <source>
        <dbReference type="ARBA" id="ARBA00023242"/>
    </source>
</evidence>
<evidence type="ECO:0000256" key="1">
    <source>
        <dbReference type="ARBA" id="ARBA00004123"/>
    </source>
</evidence>
<dbReference type="InterPro" id="IPR036427">
    <property type="entry name" value="Bromodomain-like_sf"/>
</dbReference>
<dbReference type="GO" id="GO:0006357">
    <property type="term" value="P:regulation of transcription by RNA polymerase II"/>
    <property type="evidence" value="ECO:0007669"/>
    <property type="project" value="TreeGrafter"/>
</dbReference>
<dbReference type="Pfam" id="PF13831">
    <property type="entry name" value="PHD_2"/>
    <property type="match status" value="1"/>
</dbReference>
<evidence type="ECO:0000256" key="11">
    <source>
        <dbReference type="PROSITE-ProRule" id="PRU00042"/>
    </source>
</evidence>
<dbReference type="Proteomes" id="UP001458880">
    <property type="component" value="Unassembled WGS sequence"/>
</dbReference>
<accession>A0AAW1MCE9</accession>
<dbReference type="CDD" id="cd15572">
    <property type="entry name" value="PHD_BRPF"/>
    <property type="match status" value="1"/>
</dbReference>
<dbReference type="Pfam" id="PF13832">
    <property type="entry name" value="zf-HC5HC2H_2"/>
    <property type="match status" value="1"/>
</dbReference>
<dbReference type="PRINTS" id="PR00503">
    <property type="entry name" value="BROMODOMAIN"/>
</dbReference>
<evidence type="ECO:0000256" key="7">
    <source>
        <dbReference type="ARBA" id="ARBA00022990"/>
    </source>
</evidence>
<gene>
    <name evidence="18" type="ORF">QE152_g7187</name>
</gene>
<keyword evidence="7" id="KW-0007">Acetylation</keyword>
<organism evidence="18 19">
    <name type="scientific">Popillia japonica</name>
    <name type="common">Japanese beetle</name>
    <dbReference type="NCBI Taxonomy" id="7064"/>
    <lineage>
        <taxon>Eukaryota</taxon>
        <taxon>Metazoa</taxon>
        <taxon>Ecdysozoa</taxon>
        <taxon>Arthropoda</taxon>
        <taxon>Hexapoda</taxon>
        <taxon>Insecta</taxon>
        <taxon>Pterygota</taxon>
        <taxon>Neoptera</taxon>
        <taxon>Endopterygota</taxon>
        <taxon>Coleoptera</taxon>
        <taxon>Polyphaga</taxon>
        <taxon>Scarabaeiformia</taxon>
        <taxon>Scarabaeidae</taxon>
        <taxon>Rutelinae</taxon>
        <taxon>Popillia</taxon>
    </lineage>
</organism>
<feature type="compositionally biased region" description="Polar residues" evidence="12">
    <location>
        <begin position="838"/>
        <end position="850"/>
    </location>
</feature>
<dbReference type="InterPro" id="IPR013083">
    <property type="entry name" value="Znf_RING/FYVE/PHD"/>
</dbReference>
<dbReference type="GO" id="GO:0005634">
    <property type="term" value="C:nucleus"/>
    <property type="evidence" value="ECO:0007669"/>
    <property type="project" value="UniProtKB-SubCell"/>
</dbReference>
<evidence type="ECO:0000313" key="18">
    <source>
        <dbReference type="EMBL" id="KAK9745178.1"/>
    </source>
</evidence>
<dbReference type="FunFam" id="2.30.30.140:FF:000008">
    <property type="entry name" value="Bromodomain containing 1, isoform CRA_b"/>
    <property type="match status" value="1"/>
</dbReference>
<evidence type="ECO:0000256" key="2">
    <source>
        <dbReference type="ARBA" id="ARBA00022553"/>
    </source>
</evidence>
<dbReference type="PROSITE" id="PS50157">
    <property type="entry name" value="ZINC_FINGER_C2H2_2"/>
    <property type="match status" value="1"/>
</dbReference>
<feature type="domain" description="C2H2-type" evidence="15">
    <location>
        <begin position="22"/>
        <end position="52"/>
    </location>
</feature>
<dbReference type="Gene3D" id="3.30.40.10">
    <property type="entry name" value="Zinc/RING finger domain, C3HC4 (zinc finger)"/>
    <property type="match status" value="2"/>
</dbReference>
<keyword evidence="19" id="KW-1185">Reference proteome</keyword>
<dbReference type="Pfam" id="PF10513">
    <property type="entry name" value="EPL1"/>
    <property type="match status" value="1"/>
</dbReference>
<dbReference type="Pfam" id="PF00855">
    <property type="entry name" value="PWWP"/>
    <property type="match status" value="1"/>
</dbReference>
<dbReference type="SMART" id="SM00297">
    <property type="entry name" value="BROMO"/>
    <property type="match status" value="1"/>
</dbReference>
<comment type="caution">
    <text evidence="18">The sequence shown here is derived from an EMBL/GenBank/DDBJ whole genome shotgun (WGS) entry which is preliminary data.</text>
</comment>
<keyword evidence="3" id="KW-0479">Metal-binding</keyword>
<evidence type="ECO:0000259" key="16">
    <source>
        <dbReference type="PROSITE" id="PS50812"/>
    </source>
</evidence>
<keyword evidence="4" id="KW-0677">Repeat</keyword>
<keyword evidence="9" id="KW-0539">Nucleus</keyword>
<dbReference type="PROSITE" id="PS50016">
    <property type="entry name" value="ZF_PHD_2"/>
    <property type="match status" value="1"/>
</dbReference>
<dbReference type="PROSITE" id="PS51805">
    <property type="entry name" value="EPHD"/>
    <property type="match status" value="1"/>
</dbReference>
<evidence type="ECO:0000259" key="13">
    <source>
        <dbReference type="PROSITE" id="PS50014"/>
    </source>
</evidence>
<dbReference type="InterPro" id="IPR034732">
    <property type="entry name" value="EPHD"/>
</dbReference>
<dbReference type="GO" id="GO:0008270">
    <property type="term" value="F:zinc ion binding"/>
    <property type="evidence" value="ECO:0007669"/>
    <property type="project" value="UniProtKB-KW"/>
</dbReference>
<evidence type="ECO:0000259" key="17">
    <source>
        <dbReference type="PROSITE" id="PS51805"/>
    </source>
</evidence>